<evidence type="ECO:0000256" key="1">
    <source>
        <dbReference type="SAM" id="MobiDB-lite"/>
    </source>
</evidence>
<gene>
    <name evidence="4" type="ORF">DFW101_2821</name>
</gene>
<keyword evidence="5" id="KW-1185">Reference proteome</keyword>
<dbReference type="HOGENOM" id="CLU_1287122_0_0_7"/>
<dbReference type="eggNOG" id="COG0741">
    <property type="taxonomic scope" value="Bacteria"/>
</dbReference>
<dbReference type="Pfam" id="PF01464">
    <property type="entry name" value="SLT"/>
    <property type="match status" value="1"/>
</dbReference>
<dbReference type="RefSeq" id="WP_009182185.1">
    <property type="nucleotide sequence ID" value="NZ_CM001368.1"/>
</dbReference>
<dbReference type="SUPFAM" id="SSF53955">
    <property type="entry name" value="Lysozyme-like"/>
    <property type="match status" value="1"/>
</dbReference>
<feature type="domain" description="Transglycosylase SLT" evidence="3">
    <location>
        <begin position="36"/>
        <end position="146"/>
    </location>
</feature>
<evidence type="ECO:0000259" key="3">
    <source>
        <dbReference type="Pfam" id="PF01464"/>
    </source>
</evidence>
<dbReference type="CDD" id="cd13400">
    <property type="entry name" value="LT_IagB-like"/>
    <property type="match status" value="1"/>
</dbReference>
<protein>
    <submittedName>
        <fullName evidence="4">Lytic transglycosylase catalytic</fullName>
    </submittedName>
</protein>
<dbReference type="Proteomes" id="UP000004662">
    <property type="component" value="Chromosome"/>
</dbReference>
<sequence length="214" mass="23002">MNSKLLCVVCSLGLLLLAGQARAQSPEDLDLLFDAPCARYGAPKALARAIAHHESGLRPWAMNIEGRPILHASKEQALAVARAALQAGLSFDVGVMQINSWWIRRYHLPLEVVFEPRGNVQVGVWILAQSIKRFGLTWQAVATYHTPNPERGRAYAAAVLARLSGRPVAASTAPSMAADSSAASKSKSSPAASASPLLVKRFRQLASNETKLVK</sequence>
<feature type="signal peptide" evidence="2">
    <location>
        <begin position="1"/>
        <end position="23"/>
    </location>
</feature>
<name>G7QB83_9BACT</name>
<reference evidence="5" key="1">
    <citation type="journal article" date="2015" name="Genome Announc.">
        <title>High-Quality Draft Genome Sequence of Desulfovibrio carbinoliphilus FW-101-2B, an Organic Acid-Oxidizing Sulfate-Reducing Bacterium Isolated from Uranium(VI)-Contaminated Groundwater.</title>
        <authorList>
            <person name="Ramsay B.D."/>
            <person name="Hwang C."/>
            <person name="Woo H.L."/>
            <person name="Carroll S.L."/>
            <person name="Lucas S."/>
            <person name="Han J."/>
            <person name="Lapidus A.L."/>
            <person name="Cheng J.F."/>
            <person name="Goodwin L.A."/>
            <person name="Pitluck S."/>
            <person name="Peters L."/>
            <person name="Chertkov O."/>
            <person name="Held B."/>
            <person name="Detter J.C."/>
            <person name="Han C.S."/>
            <person name="Tapia R."/>
            <person name="Land M.L."/>
            <person name="Hauser L.J."/>
            <person name="Kyrpides N.C."/>
            <person name="Ivanova N.N."/>
            <person name="Mikhailova N."/>
            <person name="Pagani I."/>
            <person name="Woyke T."/>
            <person name="Arkin A.P."/>
            <person name="Dehal P."/>
            <person name="Chivian D."/>
            <person name="Criddle C.S."/>
            <person name="Wu W."/>
            <person name="Chakraborty R."/>
            <person name="Hazen T.C."/>
            <person name="Fields M.W."/>
        </authorList>
    </citation>
    <scope>NUCLEOTIDE SEQUENCE [LARGE SCALE GENOMIC DNA]</scope>
    <source>
        <strain evidence="5">FW-101-2B</strain>
    </source>
</reference>
<dbReference type="Gene3D" id="1.10.530.10">
    <property type="match status" value="1"/>
</dbReference>
<dbReference type="EMBL" id="CM001368">
    <property type="protein sequence ID" value="EHJ48825.1"/>
    <property type="molecule type" value="Genomic_DNA"/>
</dbReference>
<dbReference type="AlphaFoldDB" id="G7QB83"/>
<evidence type="ECO:0000313" key="4">
    <source>
        <dbReference type="EMBL" id="EHJ48825.1"/>
    </source>
</evidence>
<keyword evidence="2" id="KW-0732">Signal</keyword>
<organism evidence="4 5">
    <name type="scientific">Solidesulfovibrio carbinoliphilus subsp. oakridgensis</name>
    <dbReference type="NCBI Taxonomy" id="694327"/>
    <lineage>
        <taxon>Bacteria</taxon>
        <taxon>Pseudomonadati</taxon>
        <taxon>Thermodesulfobacteriota</taxon>
        <taxon>Desulfovibrionia</taxon>
        <taxon>Desulfovibrionales</taxon>
        <taxon>Desulfovibrionaceae</taxon>
        <taxon>Solidesulfovibrio</taxon>
    </lineage>
</organism>
<feature type="region of interest" description="Disordered" evidence="1">
    <location>
        <begin position="174"/>
        <end position="194"/>
    </location>
</feature>
<accession>G7QB83</accession>
<feature type="chain" id="PRO_5003503533" evidence="2">
    <location>
        <begin position="24"/>
        <end position="214"/>
    </location>
</feature>
<dbReference type="InterPro" id="IPR023346">
    <property type="entry name" value="Lysozyme-like_dom_sf"/>
</dbReference>
<dbReference type="InterPro" id="IPR008258">
    <property type="entry name" value="Transglycosylase_SLT_dom_1"/>
</dbReference>
<dbReference type="STRING" id="694327.DFW101_2821"/>
<evidence type="ECO:0000313" key="5">
    <source>
        <dbReference type="Proteomes" id="UP000004662"/>
    </source>
</evidence>
<proteinExistence type="predicted"/>
<dbReference type="OrthoDB" id="9808681at2"/>
<evidence type="ECO:0000256" key="2">
    <source>
        <dbReference type="SAM" id="SignalP"/>
    </source>
</evidence>